<keyword evidence="1" id="KW-0472">Membrane</keyword>
<dbReference type="EMBL" id="MFJG01000003">
    <property type="protein sequence ID" value="OGG07654.1"/>
    <property type="molecule type" value="Genomic_DNA"/>
</dbReference>
<keyword evidence="1" id="KW-1133">Transmembrane helix</keyword>
<proteinExistence type="predicted"/>
<dbReference type="AlphaFoldDB" id="A0A1F5Z5S4"/>
<organism evidence="2 3">
    <name type="scientific">Candidatus Gottesmanbacteria bacterium RIFCSPHIGHO2_01_FULL_42_12</name>
    <dbReference type="NCBI Taxonomy" id="1798377"/>
    <lineage>
        <taxon>Bacteria</taxon>
        <taxon>Candidatus Gottesmaniibacteriota</taxon>
    </lineage>
</organism>
<dbReference type="STRING" id="1798377.A2872_01700"/>
<dbReference type="Proteomes" id="UP000178681">
    <property type="component" value="Unassembled WGS sequence"/>
</dbReference>
<keyword evidence="1" id="KW-0812">Transmembrane</keyword>
<accession>A0A1F5Z5S4</accession>
<gene>
    <name evidence="2" type="ORF">A2872_01700</name>
</gene>
<evidence type="ECO:0000313" key="3">
    <source>
        <dbReference type="Proteomes" id="UP000178681"/>
    </source>
</evidence>
<name>A0A1F5Z5S4_9BACT</name>
<feature type="transmembrane region" description="Helical" evidence="1">
    <location>
        <begin position="46"/>
        <end position="70"/>
    </location>
</feature>
<sequence>MEQVCQLFYPSLVGQLPWLFGLFLLLFGLILFFFLVIKFRFFGLKLLFLFIIFAFHLFLSTLYLTIFGLITTDFWDNPIAGKYFEVNGEVKLACLYPGPTNDRVCPQTKDQVVDLKLRFKTLLLDKAWEYHYFPTENEYTLIIKDNNHRGAIFDPLLKKLGSLDLAEIQYDCAGNIVTSYIETDIWDQYKTIRQNDIPALKSSRVVKF</sequence>
<feature type="transmembrane region" description="Helical" evidence="1">
    <location>
        <begin position="16"/>
        <end position="37"/>
    </location>
</feature>
<protein>
    <submittedName>
        <fullName evidence="2">Uncharacterized protein</fullName>
    </submittedName>
</protein>
<evidence type="ECO:0000313" key="2">
    <source>
        <dbReference type="EMBL" id="OGG07654.1"/>
    </source>
</evidence>
<comment type="caution">
    <text evidence="2">The sequence shown here is derived from an EMBL/GenBank/DDBJ whole genome shotgun (WGS) entry which is preliminary data.</text>
</comment>
<evidence type="ECO:0000256" key="1">
    <source>
        <dbReference type="SAM" id="Phobius"/>
    </source>
</evidence>
<reference evidence="2 3" key="1">
    <citation type="journal article" date="2016" name="Nat. Commun.">
        <title>Thousands of microbial genomes shed light on interconnected biogeochemical processes in an aquifer system.</title>
        <authorList>
            <person name="Anantharaman K."/>
            <person name="Brown C.T."/>
            <person name="Hug L.A."/>
            <person name="Sharon I."/>
            <person name="Castelle C.J."/>
            <person name="Probst A.J."/>
            <person name="Thomas B.C."/>
            <person name="Singh A."/>
            <person name="Wilkins M.J."/>
            <person name="Karaoz U."/>
            <person name="Brodie E.L."/>
            <person name="Williams K.H."/>
            <person name="Hubbard S.S."/>
            <person name="Banfield J.F."/>
        </authorList>
    </citation>
    <scope>NUCLEOTIDE SEQUENCE [LARGE SCALE GENOMIC DNA]</scope>
</reference>